<dbReference type="Pfam" id="PF02146">
    <property type="entry name" value="SIR2"/>
    <property type="match status" value="1"/>
</dbReference>
<evidence type="ECO:0000256" key="1">
    <source>
        <dbReference type="ARBA" id="ARBA00012928"/>
    </source>
</evidence>
<protein>
    <recommendedName>
        <fullName evidence="1">protein acetyllysine N-acetyltransferase</fullName>
        <ecNumber evidence="1">2.3.1.286</ecNumber>
    </recommendedName>
</protein>
<dbReference type="InterPro" id="IPR029035">
    <property type="entry name" value="DHS-like_NAD/FAD-binding_dom"/>
</dbReference>
<evidence type="ECO:0000259" key="5">
    <source>
        <dbReference type="PROSITE" id="PS50305"/>
    </source>
</evidence>
<comment type="caution">
    <text evidence="4">Lacks conserved residue(s) required for the propagation of feature annotation.</text>
</comment>
<evidence type="ECO:0000256" key="4">
    <source>
        <dbReference type="PROSITE-ProRule" id="PRU00236"/>
    </source>
</evidence>
<keyword evidence="3" id="KW-0520">NAD</keyword>
<proteinExistence type="predicted"/>
<reference evidence="6 7" key="1">
    <citation type="submission" date="2014-02" db="EMBL/GenBank/DDBJ databases">
        <title>Draft Genome of Hylemonella gracilis isolated from the Niagara River.</title>
        <authorList>
            <person name="Pawlowski D.R."/>
            <person name="Koudelka G.B."/>
        </authorList>
    </citation>
    <scope>NUCLEOTIDE SEQUENCE [LARGE SCALE GENOMIC DNA]</scope>
    <source>
        <strain evidence="6 7">Niagara R</strain>
    </source>
</reference>
<dbReference type="GO" id="GO:0017136">
    <property type="term" value="F:histone deacetylase activity, NAD-dependent"/>
    <property type="evidence" value="ECO:0007669"/>
    <property type="project" value="TreeGrafter"/>
</dbReference>
<keyword evidence="2" id="KW-0808">Transferase</keyword>
<name>A0A016XFU2_9BURK</name>
<evidence type="ECO:0000313" key="6">
    <source>
        <dbReference type="EMBL" id="EYC50038.1"/>
    </source>
</evidence>
<organism evidence="6 7">
    <name type="scientific">Hylemonella gracilis str. Niagara R</name>
    <dbReference type="NCBI Taxonomy" id="1458275"/>
    <lineage>
        <taxon>Bacteria</taxon>
        <taxon>Pseudomonadati</taxon>
        <taxon>Pseudomonadota</taxon>
        <taxon>Betaproteobacteria</taxon>
        <taxon>Burkholderiales</taxon>
        <taxon>Comamonadaceae</taxon>
        <taxon>Hylemonella</taxon>
    </lineage>
</organism>
<comment type="caution">
    <text evidence="6">The sequence shown here is derived from an EMBL/GenBank/DDBJ whole genome shotgun (WGS) entry which is preliminary data.</text>
</comment>
<dbReference type="GO" id="GO:0070403">
    <property type="term" value="F:NAD+ binding"/>
    <property type="evidence" value="ECO:0007669"/>
    <property type="project" value="InterPro"/>
</dbReference>
<dbReference type="InterPro" id="IPR003000">
    <property type="entry name" value="Sirtuin"/>
</dbReference>
<evidence type="ECO:0000313" key="7">
    <source>
        <dbReference type="Proteomes" id="UP000023268"/>
    </source>
</evidence>
<dbReference type="RefSeq" id="WP_081767045.1">
    <property type="nucleotide sequence ID" value="NZ_JEMG01000001.1"/>
</dbReference>
<dbReference type="InterPro" id="IPR026590">
    <property type="entry name" value="Ssirtuin_cat_dom"/>
</dbReference>
<dbReference type="EC" id="2.3.1.286" evidence="1"/>
<dbReference type="InterPro" id="IPR026591">
    <property type="entry name" value="Sirtuin_cat_small_dom_sf"/>
</dbReference>
<gene>
    <name evidence="6" type="ORF">AZ34_02400</name>
</gene>
<evidence type="ECO:0000256" key="3">
    <source>
        <dbReference type="ARBA" id="ARBA00023027"/>
    </source>
</evidence>
<dbReference type="AlphaFoldDB" id="A0A016XFU2"/>
<feature type="domain" description="Deacetylase sirtuin-type" evidence="5">
    <location>
        <begin position="1"/>
        <end position="238"/>
    </location>
</feature>
<dbReference type="OrthoDB" id="9800582at2"/>
<dbReference type="PANTHER" id="PTHR11085:SF4">
    <property type="entry name" value="NAD-DEPENDENT PROTEIN DEACYLASE"/>
    <property type="match status" value="1"/>
</dbReference>
<dbReference type="PANTHER" id="PTHR11085">
    <property type="entry name" value="NAD-DEPENDENT PROTEIN DEACYLASE SIRTUIN-5, MITOCHONDRIAL-RELATED"/>
    <property type="match status" value="1"/>
</dbReference>
<dbReference type="InterPro" id="IPR050134">
    <property type="entry name" value="NAD-dep_sirtuin_deacylases"/>
</dbReference>
<dbReference type="EMBL" id="JEMG01000001">
    <property type="protein sequence ID" value="EYC50038.1"/>
    <property type="molecule type" value="Genomic_DNA"/>
</dbReference>
<dbReference type="PROSITE" id="PS50305">
    <property type="entry name" value="SIRTUIN"/>
    <property type="match status" value="1"/>
</dbReference>
<sequence>METPRKPSLVVFTGAGISAESGLATFRDANGLWNSHRPEELASIQAWRRDPALVLEFYNQRWKQLQTVKPNSAHYAIAELEQAYDVTVITQNVDDLHERAGSTKIVHLHGELMKVCEQHDKGATYPYANPLKVEDLGPTGRQLRPFIVWFGEDVPLIPVAQEIVSKADVFIVVGTSLNVYPAASLVDDARRASPKFLVNKEHSLGTLGLDRSVFEDWTVLIGPATVGMSEVKHSLLTKRGKSDLPDRTRAAQDILQYMQDRTLSLPVSDAELKGWIEKGRD</sequence>
<dbReference type="Gene3D" id="3.40.50.1220">
    <property type="entry name" value="TPP-binding domain"/>
    <property type="match status" value="1"/>
</dbReference>
<accession>A0A016XFU2</accession>
<dbReference type="Gene3D" id="3.30.1600.10">
    <property type="entry name" value="SIR2/SIRT2 'Small Domain"/>
    <property type="match status" value="1"/>
</dbReference>
<evidence type="ECO:0000256" key="2">
    <source>
        <dbReference type="ARBA" id="ARBA00022679"/>
    </source>
</evidence>
<dbReference type="STRING" id="1458275.AZ34_02400"/>
<dbReference type="Proteomes" id="UP000023268">
    <property type="component" value="Unassembled WGS sequence"/>
</dbReference>
<dbReference type="SUPFAM" id="SSF52467">
    <property type="entry name" value="DHS-like NAD/FAD-binding domain"/>
    <property type="match status" value="1"/>
</dbReference>
<dbReference type="eggNOG" id="COG0846">
    <property type="taxonomic scope" value="Bacteria"/>
</dbReference>